<comment type="caution">
    <text evidence="1">The sequence shown here is derived from an EMBL/GenBank/DDBJ whole genome shotgun (WGS) entry which is preliminary data.</text>
</comment>
<dbReference type="Proteomes" id="UP000738517">
    <property type="component" value="Unassembled WGS sequence"/>
</dbReference>
<keyword evidence="2" id="KW-1185">Reference proteome</keyword>
<evidence type="ECO:0000313" key="2">
    <source>
        <dbReference type="Proteomes" id="UP000738517"/>
    </source>
</evidence>
<gene>
    <name evidence="1" type="ORF">EIZ48_16730</name>
</gene>
<evidence type="ECO:0000313" key="1">
    <source>
        <dbReference type="EMBL" id="NBI54194.1"/>
    </source>
</evidence>
<organism evidence="1 2">
    <name type="scientific">Photobacterium alginatilyticum</name>
    <dbReference type="NCBI Taxonomy" id="1775171"/>
    <lineage>
        <taxon>Bacteria</taxon>
        <taxon>Pseudomonadati</taxon>
        <taxon>Pseudomonadota</taxon>
        <taxon>Gammaproteobacteria</taxon>
        <taxon>Vibrionales</taxon>
        <taxon>Vibrionaceae</taxon>
        <taxon>Photobacterium</taxon>
    </lineage>
</organism>
<protein>
    <submittedName>
        <fullName evidence="1">Uncharacterized protein</fullName>
    </submittedName>
</protein>
<dbReference type="EMBL" id="RSEJ01000018">
    <property type="protein sequence ID" value="NBI54194.1"/>
    <property type="molecule type" value="Genomic_DNA"/>
</dbReference>
<reference evidence="1 2" key="1">
    <citation type="journal article" date="2017" name="Int. J. Syst. Evol. Microbiol.">
        <title>Photobacterium alginatilyticum sp. nov., a marine bacterium isolated from bottom seawater.</title>
        <authorList>
            <person name="Wang X."/>
            <person name="Wang Y."/>
            <person name="Yang X."/>
            <person name="Sun H."/>
            <person name="Li B."/>
            <person name="Zhang X.H."/>
        </authorList>
    </citation>
    <scope>NUCLEOTIDE SEQUENCE [LARGE SCALE GENOMIC DNA]</scope>
    <source>
        <strain evidence="1 2">P03D4</strain>
    </source>
</reference>
<dbReference type="RefSeq" id="WP_160653763.1">
    <property type="nucleotide sequence ID" value="NZ_RSEJ01000018.1"/>
</dbReference>
<proteinExistence type="predicted"/>
<accession>A0ABW9YK14</accession>
<sequence length="131" mass="14606">MAIELLIRLSGEDLSHVTLLANKLGVSIEEALSLSLQNQVKAQVAKDEEVKKVDQSRLMNAALHNAFMLDEGAEFSLTELLGEAWAQVESPRAFGRSFRKELESLEIGLLSHKTVDNKAIYKRTDRGEKPE</sequence>
<name>A0ABW9YK14_9GAMM</name>